<name>A0ACC0I5B4_9ERIC</name>
<protein>
    <submittedName>
        <fullName evidence="1">Uncharacterized protein</fullName>
    </submittedName>
</protein>
<sequence length="114" mass="12399">MENGDEWLAPDKLQHILFCFSITIIFSLLASLTRYSFLRRRTIWFGSIVSLSAGAAKEVADELGFFKSAGASAKDAVADLLGILLAVLVLSLTKSLSLRIKPDQSGQIRGVEIV</sequence>
<evidence type="ECO:0000313" key="2">
    <source>
        <dbReference type="Proteomes" id="UP001060215"/>
    </source>
</evidence>
<comment type="caution">
    <text evidence="1">The sequence shown here is derived from an EMBL/GenBank/DDBJ whole genome shotgun (WGS) entry which is preliminary data.</text>
</comment>
<accession>A0ACC0I5B4</accession>
<organism evidence="1 2">
    <name type="scientific">Camellia lanceoleosa</name>
    <dbReference type="NCBI Taxonomy" id="1840588"/>
    <lineage>
        <taxon>Eukaryota</taxon>
        <taxon>Viridiplantae</taxon>
        <taxon>Streptophyta</taxon>
        <taxon>Embryophyta</taxon>
        <taxon>Tracheophyta</taxon>
        <taxon>Spermatophyta</taxon>
        <taxon>Magnoliopsida</taxon>
        <taxon>eudicotyledons</taxon>
        <taxon>Gunneridae</taxon>
        <taxon>Pentapetalae</taxon>
        <taxon>asterids</taxon>
        <taxon>Ericales</taxon>
        <taxon>Theaceae</taxon>
        <taxon>Camellia</taxon>
    </lineage>
</organism>
<dbReference type="Proteomes" id="UP001060215">
    <property type="component" value="Chromosome 2"/>
</dbReference>
<evidence type="ECO:0000313" key="1">
    <source>
        <dbReference type="EMBL" id="KAI8020555.1"/>
    </source>
</evidence>
<reference evidence="1 2" key="1">
    <citation type="journal article" date="2022" name="Plant J.">
        <title>Chromosome-level genome of Camellia lanceoleosa provides a valuable resource for understanding genome evolution and self-incompatibility.</title>
        <authorList>
            <person name="Gong W."/>
            <person name="Xiao S."/>
            <person name="Wang L."/>
            <person name="Liao Z."/>
            <person name="Chang Y."/>
            <person name="Mo W."/>
            <person name="Hu G."/>
            <person name="Li W."/>
            <person name="Zhao G."/>
            <person name="Zhu H."/>
            <person name="Hu X."/>
            <person name="Ji K."/>
            <person name="Xiang X."/>
            <person name="Song Q."/>
            <person name="Yuan D."/>
            <person name="Jin S."/>
            <person name="Zhang L."/>
        </authorList>
    </citation>
    <scope>NUCLEOTIDE SEQUENCE [LARGE SCALE GENOMIC DNA]</scope>
    <source>
        <strain evidence="1">SQ_2022a</strain>
    </source>
</reference>
<proteinExistence type="predicted"/>
<keyword evidence="2" id="KW-1185">Reference proteome</keyword>
<dbReference type="EMBL" id="CM045759">
    <property type="protein sequence ID" value="KAI8020555.1"/>
    <property type="molecule type" value="Genomic_DNA"/>
</dbReference>
<gene>
    <name evidence="1" type="ORF">LOK49_LG04G02441</name>
</gene>